<reference evidence="2 3" key="1">
    <citation type="journal article" date="2020" name="Microorganisms">
        <title>Osmotic Adaptation and Compatible Solute Biosynthesis of Phototrophic Bacteria as Revealed from Genome Analyses.</title>
        <authorList>
            <person name="Imhoff J.F."/>
            <person name="Rahn T."/>
            <person name="Kunzel S."/>
            <person name="Keller A."/>
            <person name="Neulinger S.C."/>
        </authorList>
    </citation>
    <scope>NUCLEOTIDE SEQUENCE [LARGE SCALE GENOMIC DNA]</scope>
    <source>
        <strain evidence="2 3">DSM 25653</strain>
    </source>
</reference>
<dbReference type="GO" id="GO:0071281">
    <property type="term" value="P:cellular response to iron ion"/>
    <property type="evidence" value="ECO:0007669"/>
    <property type="project" value="TreeGrafter"/>
</dbReference>
<dbReference type="AlphaFoldDB" id="A0A9X0WAL7"/>
<keyword evidence="3" id="KW-1185">Reference proteome</keyword>
<organism evidence="2 3">
    <name type="scientific">Lamprobacter modestohalophilus</name>
    <dbReference type="NCBI Taxonomy" id="1064514"/>
    <lineage>
        <taxon>Bacteria</taxon>
        <taxon>Pseudomonadati</taxon>
        <taxon>Pseudomonadota</taxon>
        <taxon>Gammaproteobacteria</taxon>
        <taxon>Chromatiales</taxon>
        <taxon>Chromatiaceae</taxon>
        <taxon>Lamprobacter</taxon>
    </lineage>
</organism>
<gene>
    <name evidence="2" type="ORF">CKO42_16770</name>
</gene>
<proteinExistence type="predicted"/>
<dbReference type="Proteomes" id="UP001138768">
    <property type="component" value="Unassembled WGS sequence"/>
</dbReference>
<dbReference type="PANTHER" id="PTHR30535">
    <property type="entry name" value="VITAMIN B12-BINDING PROTEIN"/>
    <property type="match status" value="1"/>
</dbReference>
<sequence length="300" mass="32575">MATENHSQSASAPLPSVVSTNLCADLLLLRLAAPEQILSVSYQAQDPAQSPMARLASDYPANRGAVEELLYFEPQIALTYLGWSGRPHTQLLAQQGIALVSLPYPREIEDAFSMTLTIAHEIGRDSAGQQQVSQARARVNSLAERAASYRASKTSPAPRALYLRPNGGTAGSETYVDAMLQLIGLRNLAAENGIRGWGSLPLEQLVADPPDLFLLGYFDQSQPQSKSRYGRHPLLRRLLEQVPSIQMPSSSAWGCGGLELIDAAELIADRLATIERELAPVPERVELQLEMNAPAPEVAR</sequence>
<dbReference type="SUPFAM" id="SSF53807">
    <property type="entry name" value="Helical backbone' metal receptor"/>
    <property type="match status" value="1"/>
</dbReference>
<evidence type="ECO:0000259" key="1">
    <source>
        <dbReference type="PROSITE" id="PS50983"/>
    </source>
</evidence>
<dbReference type="Gene3D" id="3.40.50.1980">
    <property type="entry name" value="Nitrogenase molybdenum iron protein domain"/>
    <property type="match status" value="2"/>
</dbReference>
<comment type="caution">
    <text evidence="2">The sequence shown here is derived from an EMBL/GenBank/DDBJ whole genome shotgun (WGS) entry which is preliminary data.</text>
</comment>
<feature type="domain" description="Fe/B12 periplasmic-binding" evidence="1">
    <location>
        <begin position="16"/>
        <end position="279"/>
    </location>
</feature>
<dbReference type="Pfam" id="PF01497">
    <property type="entry name" value="Peripla_BP_2"/>
    <property type="match status" value="1"/>
</dbReference>
<name>A0A9X0WAL7_9GAMM</name>
<dbReference type="PROSITE" id="PS50983">
    <property type="entry name" value="FE_B12_PBP"/>
    <property type="match status" value="1"/>
</dbReference>
<protein>
    <recommendedName>
        <fullName evidence="1">Fe/B12 periplasmic-binding domain-containing protein</fullName>
    </recommendedName>
</protein>
<evidence type="ECO:0000313" key="2">
    <source>
        <dbReference type="EMBL" id="MBK1620065.1"/>
    </source>
</evidence>
<evidence type="ECO:0000313" key="3">
    <source>
        <dbReference type="Proteomes" id="UP001138768"/>
    </source>
</evidence>
<dbReference type="PANTHER" id="PTHR30535:SF34">
    <property type="entry name" value="MOLYBDATE-BINDING PROTEIN MOLA"/>
    <property type="match status" value="1"/>
</dbReference>
<dbReference type="InterPro" id="IPR050902">
    <property type="entry name" value="ABC_Transporter_SBP"/>
</dbReference>
<dbReference type="InterPro" id="IPR002491">
    <property type="entry name" value="ABC_transptr_periplasmic_BD"/>
</dbReference>
<dbReference type="EMBL" id="NRRY01000031">
    <property type="protein sequence ID" value="MBK1620065.1"/>
    <property type="molecule type" value="Genomic_DNA"/>
</dbReference>
<accession>A0A9X0WAL7</accession>